<dbReference type="InterPro" id="IPR035899">
    <property type="entry name" value="DBL_dom_sf"/>
</dbReference>
<feature type="compositionally biased region" description="Gly residues" evidence="1">
    <location>
        <begin position="916"/>
        <end position="928"/>
    </location>
</feature>
<dbReference type="Pfam" id="PF00621">
    <property type="entry name" value="RhoGEF"/>
    <property type="match status" value="1"/>
</dbReference>
<reference evidence="3 4" key="1">
    <citation type="journal article" date="2023" name="Sci. Data">
        <title>Genome assembly of the Korean intertidal mud-creeper Batillaria attramentaria.</title>
        <authorList>
            <person name="Patra A.K."/>
            <person name="Ho P.T."/>
            <person name="Jun S."/>
            <person name="Lee S.J."/>
            <person name="Kim Y."/>
            <person name="Won Y.J."/>
        </authorList>
    </citation>
    <scope>NUCLEOTIDE SEQUENCE [LARGE SCALE GENOMIC DNA]</scope>
    <source>
        <strain evidence="3">Wonlab-2016</strain>
    </source>
</reference>
<name>A0ABD0JDH4_9CAEN</name>
<feature type="compositionally biased region" description="Polar residues" evidence="1">
    <location>
        <begin position="662"/>
        <end position="679"/>
    </location>
</feature>
<dbReference type="PANTHER" id="PTHR45924:SF2">
    <property type="entry name" value="FI17866P1"/>
    <property type="match status" value="1"/>
</dbReference>
<feature type="compositionally biased region" description="Low complexity" evidence="1">
    <location>
        <begin position="395"/>
        <end position="406"/>
    </location>
</feature>
<feature type="compositionally biased region" description="Basic and acidic residues" evidence="1">
    <location>
        <begin position="345"/>
        <end position="359"/>
    </location>
</feature>
<feature type="region of interest" description="Disordered" evidence="1">
    <location>
        <begin position="341"/>
        <end position="368"/>
    </location>
</feature>
<keyword evidence="4" id="KW-1185">Reference proteome</keyword>
<evidence type="ECO:0000313" key="3">
    <source>
        <dbReference type="EMBL" id="KAK7471512.1"/>
    </source>
</evidence>
<feature type="region of interest" description="Disordered" evidence="1">
    <location>
        <begin position="805"/>
        <end position="933"/>
    </location>
</feature>
<dbReference type="SUPFAM" id="SSF48065">
    <property type="entry name" value="DBL homology domain (DH-domain)"/>
    <property type="match status" value="1"/>
</dbReference>
<organism evidence="3 4">
    <name type="scientific">Batillaria attramentaria</name>
    <dbReference type="NCBI Taxonomy" id="370345"/>
    <lineage>
        <taxon>Eukaryota</taxon>
        <taxon>Metazoa</taxon>
        <taxon>Spiralia</taxon>
        <taxon>Lophotrochozoa</taxon>
        <taxon>Mollusca</taxon>
        <taxon>Gastropoda</taxon>
        <taxon>Caenogastropoda</taxon>
        <taxon>Sorbeoconcha</taxon>
        <taxon>Cerithioidea</taxon>
        <taxon>Batillariidae</taxon>
        <taxon>Batillaria</taxon>
    </lineage>
</organism>
<protein>
    <recommendedName>
        <fullName evidence="2">DH domain-containing protein</fullName>
    </recommendedName>
</protein>
<feature type="region of interest" description="Disordered" evidence="1">
    <location>
        <begin position="386"/>
        <end position="406"/>
    </location>
</feature>
<dbReference type="AlphaFoldDB" id="A0ABD0JDH4"/>
<dbReference type="Gene3D" id="1.20.900.10">
    <property type="entry name" value="Dbl homology (DH) domain"/>
    <property type="match status" value="1"/>
</dbReference>
<dbReference type="PROSITE" id="PS50010">
    <property type="entry name" value="DH_2"/>
    <property type="match status" value="1"/>
</dbReference>
<feature type="compositionally biased region" description="Low complexity" evidence="1">
    <location>
        <begin position="845"/>
        <end position="861"/>
    </location>
</feature>
<dbReference type="Proteomes" id="UP001519460">
    <property type="component" value="Unassembled WGS sequence"/>
</dbReference>
<feature type="compositionally biased region" description="Gly residues" evidence="1">
    <location>
        <begin position="890"/>
        <end position="899"/>
    </location>
</feature>
<feature type="compositionally biased region" description="Low complexity" evidence="1">
    <location>
        <begin position="749"/>
        <end position="765"/>
    </location>
</feature>
<feature type="compositionally biased region" description="Low complexity" evidence="1">
    <location>
        <begin position="567"/>
        <end position="583"/>
    </location>
</feature>
<feature type="compositionally biased region" description="Low complexity" evidence="1">
    <location>
        <begin position="591"/>
        <end position="608"/>
    </location>
</feature>
<feature type="domain" description="DH" evidence="2">
    <location>
        <begin position="937"/>
        <end position="1033"/>
    </location>
</feature>
<feature type="non-terminal residue" evidence="3">
    <location>
        <position position="1033"/>
    </location>
</feature>
<evidence type="ECO:0000313" key="4">
    <source>
        <dbReference type="Proteomes" id="UP001519460"/>
    </source>
</evidence>
<sequence>MASCKSDRDERMTYLCSDETKMECSSDSDNTSDTVVGRGGVSVAVLCNLCQRLHHEIQTVSCTASDTTRRFQVEPDSCRNSISWDEFFGALVTRSAIPITVSGHGARLSFLAPIHSFIRPLSEVLPRIAEPLRLPGQSLPVLRVVNMNMNVNAHDTRSCDPGEFQCPCNHHLTEFLSKTRTGFILRRGRSDDRVKLSPYLHDQHWVHRVIGEQAKIRQFGSKSLAWRIQSWLLAEPENLSLLFPRSWLNEDVCSSLELAPSLLSIYDNLAASEACSTDNHQNQQQYDNLNGHHDRGPDPHLTPCGGVTRPCSGFWVTERHSQQRLFVHACARVSFSGRPVSMMEAPRESSVDGEKEAKKRPLSISSLSSVSSTSLQRLQFKRPNLARDAGEESCSSDQTSQTSSDSNLAWAMADQVSLTSTDSGAALQGRCIADAREGDRRGSASSSVDGHGAKNVNANVSSELSKLHVDVKCEGEAGSGKRSPGYGSRTSSSTSLTNSLGVSQTAATPSSPVSPSGTGMSDSSSSPGTLPVTIKPLQTTIRPVVISLPDIIRRHSRSSASGSVGNVGDMDSCGSSVDDSVSGIGEGGSSVDGDSTVGDDGSNSTDTSAAVTPQRSPLLRNSSQNSGVEPFFNLTVRRTTGTSPTTSTPCPNSVSSPALMSLASSKTSSVPPLSLTRGSAPQYPSPLQNVVQQHSSSPLSPTAIARRRFLASHFDIPDVPPLDPPPCVNGHHDPELEQSRARLPSTGDGVPSSPGSKVPVVSSPDAAVPLSPARVSPLADRSPVSPGGSAAPAWPVINGSLAPPPQNCASSSASYVSTPSPSPTKNEGGFNISPSKDTDSAKQIASAGVPPSGSSPGGIAQPRPPSDYDNQRQAAGASAVDTHTSPAGHSSGGGGGGGSATTSPTTRSRSHKRQDGGGVGGGRGGSTKGGPHSYVSYVQRVVTEILDTERMYIDSLEDIIKGYLQPLERLLDTKVGRDDLACLFCNIRDIYTFGKIFLWDLEQCGLDPVKVAECFVRHNTGFVIYTEYCTNYP</sequence>
<feature type="compositionally biased region" description="Polar residues" evidence="1">
    <location>
        <begin position="609"/>
        <end position="627"/>
    </location>
</feature>
<dbReference type="InterPro" id="IPR000219">
    <property type="entry name" value="DH_dom"/>
</dbReference>
<feature type="region of interest" description="Disordered" evidence="1">
    <location>
        <begin position="741"/>
        <end position="765"/>
    </location>
</feature>
<feature type="compositionally biased region" description="Low complexity" evidence="1">
    <location>
        <begin position="809"/>
        <end position="819"/>
    </location>
</feature>
<proteinExistence type="predicted"/>
<accession>A0ABD0JDH4</accession>
<feature type="compositionally biased region" description="Polar residues" evidence="1">
    <location>
        <begin position="276"/>
        <end position="288"/>
    </location>
</feature>
<feature type="region of interest" description="Disordered" evidence="1">
    <location>
        <begin position="556"/>
        <end position="679"/>
    </location>
</feature>
<feature type="region of interest" description="Disordered" evidence="1">
    <location>
        <begin position="276"/>
        <end position="301"/>
    </location>
</feature>
<feature type="compositionally biased region" description="Low complexity" evidence="1">
    <location>
        <begin position="483"/>
        <end position="529"/>
    </location>
</feature>
<feature type="compositionally biased region" description="Low complexity" evidence="1">
    <location>
        <begin position="639"/>
        <end position="657"/>
    </location>
</feature>
<gene>
    <name evidence="3" type="ORF">BaRGS_00035851</name>
</gene>
<feature type="region of interest" description="Disordered" evidence="1">
    <location>
        <begin position="436"/>
        <end position="461"/>
    </location>
</feature>
<dbReference type="PANTHER" id="PTHR45924">
    <property type="entry name" value="FI17866P1"/>
    <property type="match status" value="1"/>
</dbReference>
<feature type="region of interest" description="Disordered" evidence="1">
    <location>
        <begin position="475"/>
        <end position="535"/>
    </location>
</feature>
<evidence type="ECO:0000259" key="2">
    <source>
        <dbReference type="PROSITE" id="PS50010"/>
    </source>
</evidence>
<dbReference type="EMBL" id="JACVVK020000490">
    <property type="protein sequence ID" value="KAK7471512.1"/>
    <property type="molecule type" value="Genomic_DNA"/>
</dbReference>
<evidence type="ECO:0000256" key="1">
    <source>
        <dbReference type="SAM" id="MobiDB-lite"/>
    </source>
</evidence>
<comment type="caution">
    <text evidence="3">The sequence shown here is derived from an EMBL/GenBank/DDBJ whole genome shotgun (WGS) entry which is preliminary data.</text>
</comment>